<dbReference type="RefSeq" id="WP_100339797.1">
    <property type="nucleotide sequence ID" value="NZ_PGFJ01000001.1"/>
</dbReference>
<evidence type="ECO:0000313" key="2">
    <source>
        <dbReference type="EMBL" id="PJJ83541.1"/>
    </source>
</evidence>
<dbReference type="AlphaFoldDB" id="A0A2H9VRV7"/>
<protein>
    <recommendedName>
        <fullName evidence="4">Nitrogen fixation protein FixH</fullName>
    </recommendedName>
</protein>
<keyword evidence="1" id="KW-1133">Transmembrane helix</keyword>
<evidence type="ECO:0000313" key="3">
    <source>
        <dbReference type="Proteomes" id="UP000242687"/>
    </source>
</evidence>
<dbReference type="InterPro" id="IPR008620">
    <property type="entry name" value="FixH"/>
</dbReference>
<sequence length="144" mass="16355">MEIKINWGKGLVIGMGIFMLFIIGLGVSIFSQKGDDYDQAYYEKGLDYNADYDRERQVVTDNAVPGISVTKENLIVGFKGQAEGVVHIQRPSDKSMDKNLSFASTPNGRVELPLNDIARGRWQLVFEWNDKGKKYLYQKEVFIP</sequence>
<evidence type="ECO:0008006" key="4">
    <source>
        <dbReference type="Google" id="ProtNLM"/>
    </source>
</evidence>
<keyword evidence="1" id="KW-0472">Membrane</keyword>
<name>A0A2H9VRV7_9SPHI</name>
<feature type="transmembrane region" description="Helical" evidence="1">
    <location>
        <begin position="12"/>
        <end position="30"/>
    </location>
</feature>
<reference evidence="2 3" key="1">
    <citation type="submission" date="2017-11" db="EMBL/GenBank/DDBJ databases">
        <title>Genomic Encyclopedia of Archaeal and Bacterial Type Strains, Phase II (KMG-II): From Individual Species to Whole Genera.</title>
        <authorList>
            <person name="Goeker M."/>
        </authorList>
    </citation>
    <scope>NUCLEOTIDE SEQUENCE [LARGE SCALE GENOMIC DNA]</scope>
    <source>
        <strain evidence="2 3">DSM 28175</strain>
    </source>
</reference>
<evidence type="ECO:0000256" key="1">
    <source>
        <dbReference type="SAM" id="Phobius"/>
    </source>
</evidence>
<dbReference type="EMBL" id="PGFJ01000001">
    <property type="protein sequence ID" value="PJJ83541.1"/>
    <property type="molecule type" value="Genomic_DNA"/>
</dbReference>
<dbReference type="Proteomes" id="UP000242687">
    <property type="component" value="Unassembled WGS sequence"/>
</dbReference>
<dbReference type="OrthoDB" id="1493774at2"/>
<keyword evidence="3" id="KW-1185">Reference proteome</keyword>
<keyword evidence="1" id="KW-0812">Transmembrane</keyword>
<proteinExistence type="predicted"/>
<accession>A0A2H9VRV7</accession>
<gene>
    <name evidence="2" type="ORF">CLV57_0525</name>
</gene>
<dbReference type="Pfam" id="PF05751">
    <property type="entry name" value="FixH"/>
    <property type="match status" value="1"/>
</dbReference>
<organism evidence="2 3">
    <name type="scientific">Mucilaginibacter auburnensis</name>
    <dbReference type="NCBI Taxonomy" id="1457233"/>
    <lineage>
        <taxon>Bacteria</taxon>
        <taxon>Pseudomonadati</taxon>
        <taxon>Bacteroidota</taxon>
        <taxon>Sphingobacteriia</taxon>
        <taxon>Sphingobacteriales</taxon>
        <taxon>Sphingobacteriaceae</taxon>
        <taxon>Mucilaginibacter</taxon>
    </lineage>
</organism>
<comment type="caution">
    <text evidence="2">The sequence shown here is derived from an EMBL/GenBank/DDBJ whole genome shotgun (WGS) entry which is preliminary data.</text>
</comment>